<dbReference type="InterPro" id="IPR035940">
    <property type="entry name" value="CAP_sf"/>
</dbReference>
<dbReference type="InterPro" id="IPR002413">
    <property type="entry name" value="V5_allergen-like"/>
</dbReference>
<dbReference type="SUPFAM" id="SSF55797">
    <property type="entry name" value="PR-1-like"/>
    <property type="match status" value="1"/>
</dbReference>
<dbReference type="CDD" id="cd05382">
    <property type="entry name" value="CAP_GAPR1-like"/>
    <property type="match status" value="1"/>
</dbReference>
<evidence type="ECO:0000259" key="2">
    <source>
        <dbReference type="SMART" id="SM00198"/>
    </source>
</evidence>
<dbReference type="InterPro" id="IPR034113">
    <property type="entry name" value="SCP_GAPR1-like"/>
</dbReference>
<dbReference type="Gene3D" id="3.40.33.10">
    <property type="entry name" value="CAP"/>
    <property type="match status" value="1"/>
</dbReference>
<dbReference type="SMART" id="SM00198">
    <property type="entry name" value="SCP"/>
    <property type="match status" value="1"/>
</dbReference>
<dbReference type="InterPro" id="IPR001283">
    <property type="entry name" value="CRISP-related"/>
</dbReference>
<dbReference type="InterPro" id="IPR014044">
    <property type="entry name" value="CAP_dom"/>
</dbReference>
<reference evidence="3" key="1">
    <citation type="submission" date="2021-06" db="EMBL/GenBank/DDBJ databases">
        <title>Comparative genomics, transcriptomics and evolutionary studies reveal genomic signatures of adaptation to plant cell wall in hemibiotrophic fungi.</title>
        <authorList>
            <consortium name="DOE Joint Genome Institute"/>
            <person name="Baroncelli R."/>
            <person name="Diaz J.F."/>
            <person name="Benocci T."/>
            <person name="Peng M."/>
            <person name="Battaglia E."/>
            <person name="Haridas S."/>
            <person name="Andreopoulos W."/>
            <person name="Labutti K."/>
            <person name="Pangilinan J."/>
            <person name="Floch G.L."/>
            <person name="Makela M.R."/>
            <person name="Henrissat B."/>
            <person name="Grigoriev I.V."/>
            <person name="Crouch J.A."/>
            <person name="De Vries R.P."/>
            <person name="Sukno S.A."/>
            <person name="Thon M.R."/>
        </authorList>
    </citation>
    <scope>NUCLEOTIDE SEQUENCE</scope>
    <source>
        <strain evidence="3">CBS 125086</strain>
    </source>
</reference>
<feature type="compositionally biased region" description="Low complexity" evidence="1">
    <location>
        <begin position="89"/>
        <end position="108"/>
    </location>
</feature>
<evidence type="ECO:0000256" key="1">
    <source>
        <dbReference type="SAM" id="MobiDB-lite"/>
    </source>
</evidence>
<accession>A0AAD8UYQ5</accession>
<comment type="caution">
    <text evidence="3">The sequence shown here is derived from an EMBL/GenBank/DDBJ whole genome shotgun (WGS) entry which is preliminary data.</text>
</comment>
<protein>
    <submittedName>
        <fullName evidence="3">CAP domain-containing protein</fullName>
    </submittedName>
</protein>
<proteinExistence type="predicted"/>
<feature type="region of interest" description="Disordered" evidence="1">
    <location>
        <begin position="87"/>
        <end position="108"/>
    </location>
</feature>
<dbReference type="Proteomes" id="UP001230504">
    <property type="component" value="Unassembled WGS sequence"/>
</dbReference>
<gene>
    <name evidence="3" type="ORF">LY79DRAFT_674342</name>
</gene>
<dbReference type="PRINTS" id="PR00838">
    <property type="entry name" value="V5ALLERGEN"/>
</dbReference>
<sequence>MHFPARSAVGLGLMAAHVTAIVLPNVLGPIVTVVPSGLPLTITVTSTMTGLPPTASLNLTASMNSTALLNTTSSLNLTATARPTVSIKTSGTPSTVLPTPTTPPTSGLTADQQKALNLHNIYRAQVGNGDLTWDDGLAQSAQKWANYLAASSLFEHDPNTGGQGENLAYFQGVTGSQYANAVQLWLDEKDLYDGKPITDKAGVPNYHTYGHYTQCIWKSTNKVGMAMATGPDNKVYVVARYLPPGNYIGQMPY</sequence>
<dbReference type="GeneID" id="85448525"/>
<dbReference type="PRINTS" id="PR00837">
    <property type="entry name" value="V5TPXLIKE"/>
</dbReference>
<keyword evidence="4" id="KW-1185">Reference proteome</keyword>
<dbReference type="PANTHER" id="PTHR10334">
    <property type="entry name" value="CYSTEINE-RICH SECRETORY PROTEIN-RELATED"/>
    <property type="match status" value="1"/>
</dbReference>
<organism evidence="3 4">
    <name type="scientific">Colletotrichum navitas</name>
    <dbReference type="NCBI Taxonomy" id="681940"/>
    <lineage>
        <taxon>Eukaryota</taxon>
        <taxon>Fungi</taxon>
        <taxon>Dikarya</taxon>
        <taxon>Ascomycota</taxon>
        <taxon>Pezizomycotina</taxon>
        <taxon>Sordariomycetes</taxon>
        <taxon>Hypocreomycetidae</taxon>
        <taxon>Glomerellales</taxon>
        <taxon>Glomerellaceae</taxon>
        <taxon>Colletotrichum</taxon>
        <taxon>Colletotrichum graminicola species complex</taxon>
    </lineage>
</organism>
<evidence type="ECO:0000313" key="3">
    <source>
        <dbReference type="EMBL" id="KAK1569942.1"/>
    </source>
</evidence>
<dbReference type="AlphaFoldDB" id="A0AAD8UYQ5"/>
<dbReference type="RefSeq" id="XP_060408132.1">
    <property type="nucleotide sequence ID" value="XM_060564285.1"/>
</dbReference>
<dbReference type="FunFam" id="3.40.33.10:FF:000010">
    <property type="entry name" value="Predicted protein"/>
    <property type="match status" value="1"/>
</dbReference>
<dbReference type="Pfam" id="PF00188">
    <property type="entry name" value="CAP"/>
    <property type="match status" value="1"/>
</dbReference>
<feature type="domain" description="SCP" evidence="2">
    <location>
        <begin position="110"/>
        <end position="249"/>
    </location>
</feature>
<evidence type="ECO:0000313" key="4">
    <source>
        <dbReference type="Proteomes" id="UP001230504"/>
    </source>
</evidence>
<dbReference type="EMBL" id="JAHLJV010000118">
    <property type="protein sequence ID" value="KAK1569942.1"/>
    <property type="molecule type" value="Genomic_DNA"/>
</dbReference>
<name>A0AAD8UYQ5_9PEZI</name>